<dbReference type="EMBL" id="MT144135">
    <property type="protein sequence ID" value="QJA49392.1"/>
    <property type="molecule type" value="Genomic_DNA"/>
</dbReference>
<evidence type="ECO:0000313" key="2">
    <source>
        <dbReference type="EMBL" id="QJA59838.1"/>
    </source>
</evidence>
<dbReference type="EMBL" id="MT144874">
    <property type="protein sequence ID" value="QJI00763.1"/>
    <property type="molecule type" value="Genomic_DNA"/>
</dbReference>
<protein>
    <submittedName>
        <fullName evidence="1">Uncharacterized protein</fullName>
    </submittedName>
</protein>
<evidence type="ECO:0000313" key="3">
    <source>
        <dbReference type="EMBL" id="QJI00763.1"/>
    </source>
</evidence>
<proteinExistence type="predicted"/>
<organism evidence="1">
    <name type="scientific">viral metagenome</name>
    <dbReference type="NCBI Taxonomy" id="1070528"/>
    <lineage>
        <taxon>unclassified sequences</taxon>
        <taxon>metagenomes</taxon>
        <taxon>organismal metagenomes</taxon>
    </lineage>
</organism>
<dbReference type="EMBL" id="MT141386">
    <property type="protein sequence ID" value="QJA59838.1"/>
    <property type="molecule type" value="Genomic_DNA"/>
</dbReference>
<reference evidence="1" key="1">
    <citation type="submission" date="2020-03" db="EMBL/GenBank/DDBJ databases">
        <title>The deep terrestrial virosphere.</title>
        <authorList>
            <person name="Holmfeldt K."/>
            <person name="Nilsson E."/>
            <person name="Simone D."/>
            <person name="Lopez-Fernandez M."/>
            <person name="Wu X."/>
            <person name="de Brujin I."/>
            <person name="Lundin D."/>
            <person name="Andersson A."/>
            <person name="Bertilsson S."/>
            <person name="Dopson M."/>
        </authorList>
    </citation>
    <scope>NUCLEOTIDE SEQUENCE</scope>
    <source>
        <strain evidence="2">MM415B01226</strain>
        <strain evidence="1">TM448A01341</strain>
        <strain evidence="3">TM448B02107</strain>
    </source>
</reference>
<dbReference type="AlphaFoldDB" id="A0A6H1ZPK6"/>
<accession>A0A6H1ZPK6</accession>
<evidence type="ECO:0000313" key="1">
    <source>
        <dbReference type="EMBL" id="QJA49392.1"/>
    </source>
</evidence>
<name>A0A6H1ZPK6_9ZZZZ</name>
<sequence>MLSRDDSSWVACRMIESVNIIEAEWTRPVILYKPRIFRDGNQWCALYGENVQEGIAGFGSSPAEAALRFDSEWSSKLVIPKEEK</sequence>
<gene>
    <name evidence="2" type="ORF">MM415B01226_0022</name>
    <name evidence="1" type="ORF">TM448A01341_0011</name>
    <name evidence="3" type="ORF">TM448B02107_0014</name>
</gene>